<dbReference type="AlphaFoldDB" id="A0A0N5D219"/>
<keyword evidence="3" id="KW-1185">Reference proteome</keyword>
<keyword evidence="1" id="KW-0175">Coiled coil</keyword>
<proteinExistence type="predicted"/>
<protein>
    <submittedName>
        <fullName evidence="4">Intracellular protein transport protein USO1-like</fullName>
    </submittedName>
</protein>
<evidence type="ECO:0000313" key="4">
    <source>
        <dbReference type="WBParaSite" id="TCLT_0000691301-mRNA-1"/>
    </source>
</evidence>
<feature type="coiled-coil region" evidence="1">
    <location>
        <begin position="53"/>
        <end position="141"/>
    </location>
</feature>
<organism evidence="4">
    <name type="scientific">Thelazia callipaeda</name>
    <name type="common">Oriental eyeworm</name>
    <name type="synonym">Parasitic nematode</name>
    <dbReference type="NCBI Taxonomy" id="103827"/>
    <lineage>
        <taxon>Eukaryota</taxon>
        <taxon>Metazoa</taxon>
        <taxon>Ecdysozoa</taxon>
        <taxon>Nematoda</taxon>
        <taxon>Chromadorea</taxon>
        <taxon>Rhabditida</taxon>
        <taxon>Spirurina</taxon>
        <taxon>Spiruromorpha</taxon>
        <taxon>Thelazioidea</taxon>
        <taxon>Thelaziidae</taxon>
        <taxon>Thelazia</taxon>
    </lineage>
</organism>
<sequence>MDALQKSLNHLIRHKNFEQRVERVCKRRDHEKRLLMEKQEELLDLIHMLKLNLDMKFSENQKFEQQSNEAEAELQKILSSEVEENVNDVITEENELKKQLDHRFHKLDMLIGELSKLEEQNKDLTGKEKALDEQIASLKCEHEILMSTKKDDPQMISLHNRNIRENLQVQLTGQICSLEDQVKRVELELDCAKSEHISLMMLLGNEQRDWSKDVEILIEKEKELEEIILVERKATAALRNKRMELDMEVMTFNLEINDKIHI</sequence>
<evidence type="ECO:0000313" key="2">
    <source>
        <dbReference type="EMBL" id="VDN04304.1"/>
    </source>
</evidence>
<dbReference type="OrthoDB" id="5823302at2759"/>
<dbReference type="Proteomes" id="UP000276776">
    <property type="component" value="Unassembled WGS sequence"/>
</dbReference>
<dbReference type="EMBL" id="UYYF01004456">
    <property type="protein sequence ID" value="VDN04304.1"/>
    <property type="molecule type" value="Genomic_DNA"/>
</dbReference>
<dbReference type="WBParaSite" id="TCLT_0000691301-mRNA-1">
    <property type="protein sequence ID" value="TCLT_0000691301-mRNA-1"/>
    <property type="gene ID" value="TCLT_0000691301"/>
</dbReference>
<evidence type="ECO:0000313" key="3">
    <source>
        <dbReference type="Proteomes" id="UP000276776"/>
    </source>
</evidence>
<gene>
    <name evidence="2" type="ORF">TCLT_LOCUS6902</name>
</gene>
<accession>A0A0N5D219</accession>
<name>A0A0N5D219_THECL</name>
<reference evidence="4" key="1">
    <citation type="submission" date="2017-02" db="UniProtKB">
        <authorList>
            <consortium name="WormBaseParasite"/>
        </authorList>
    </citation>
    <scope>IDENTIFICATION</scope>
</reference>
<reference evidence="2 3" key="2">
    <citation type="submission" date="2018-11" db="EMBL/GenBank/DDBJ databases">
        <authorList>
            <consortium name="Pathogen Informatics"/>
        </authorList>
    </citation>
    <scope>NUCLEOTIDE SEQUENCE [LARGE SCALE GENOMIC DNA]</scope>
</reference>
<evidence type="ECO:0000256" key="1">
    <source>
        <dbReference type="SAM" id="Coils"/>
    </source>
</evidence>